<proteinExistence type="predicted"/>
<evidence type="ECO:0000256" key="6">
    <source>
        <dbReference type="ARBA" id="ARBA00023204"/>
    </source>
</evidence>
<evidence type="ECO:0000256" key="5">
    <source>
        <dbReference type="ARBA" id="ARBA00023128"/>
    </source>
</evidence>
<evidence type="ECO:0000256" key="7">
    <source>
        <dbReference type="SAM" id="MobiDB-lite"/>
    </source>
</evidence>
<dbReference type="Pfam" id="PF06420">
    <property type="entry name" value="Mgm101p"/>
    <property type="match status" value="1"/>
</dbReference>
<keyword evidence="2" id="KW-0227">DNA damage</keyword>
<evidence type="ECO:0000313" key="11">
    <source>
        <dbReference type="EMBL" id="QJI03207.1"/>
    </source>
</evidence>
<evidence type="ECO:0000313" key="10">
    <source>
        <dbReference type="EMBL" id="QJA70048.1"/>
    </source>
</evidence>
<organism evidence="8">
    <name type="scientific">viral metagenome</name>
    <dbReference type="NCBI Taxonomy" id="1070528"/>
    <lineage>
        <taxon>unclassified sequences</taxon>
        <taxon>metagenomes</taxon>
        <taxon>organismal metagenomes</taxon>
    </lineage>
</organism>
<sequence length="365" mass="41155">METNFASLEETTLVDAKTGELVEEKALFRNTFDLAPMLRTAGTIQLAEEERKVLYAPIIEDDIEIRPDGLIYAPWMEYASRLRKVFGLEWALIPQGMPIFKDNFIYWGFWLVIRGHLCGYAIGEQKYFPQSKGGKDFMSYGDACEGAKSNALMRLSKGVGISLELWKPSFIRKWKGTYAETYKKEGKVYWKKKGEPNGGLAEPGPEEPSGVDKPITEPQRKKLWAMMKEKGLDNKKAKAFYDSVTPKTSREASDFIEHFDARLKAFLKKPTPKEEKKEEKSVPDPATFRAKGEVVEDESISTPPWEENGQPEPGLEAGEGETVAFGFVPCPKRGGISEKTTVCEKECLDAGRCNNYKDWVKDTTG</sequence>
<dbReference type="AlphaFoldDB" id="A0A6H2A2J0"/>
<evidence type="ECO:0000256" key="3">
    <source>
        <dbReference type="ARBA" id="ARBA00022946"/>
    </source>
</evidence>
<dbReference type="PANTHER" id="PTHR31404:SF0">
    <property type="entry name" value="MITOCHONDRIAL GENOME MAINTENANCE PROTEIN MGM101"/>
    <property type="match status" value="1"/>
</dbReference>
<dbReference type="GO" id="GO:0003697">
    <property type="term" value="F:single-stranded DNA binding"/>
    <property type="evidence" value="ECO:0007669"/>
    <property type="project" value="InterPro"/>
</dbReference>
<dbReference type="EMBL" id="MT144465">
    <property type="protein sequence ID" value="QJA53949.1"/>
    <property type="molecule type" value="Genomic_DNA"/>
</dbReference>
<dbReference type="EMBL" id="MT141495">
    <property type="protein sequence ID" value="QJA63377.1"/>
    <property type="molecule type" value="Genomic_DNA"/>
</dbReference>
<feature type="region of interest" description="Disordered" evidence="7">
    <location>
        <begin position="269"/>
        <end position="318"/>
    </location>
</feature>
<dbReference type="GO" id="GO:0000262">
    <property type="term" value="C:mitochondrial chromosome"/>
    <property type="evidence" value="ECO:0007669"/>
    <property type="project" value="InterPro"/>
</dbReference>
<evidence type="ECO:0000256" key="1">
    <source>
        <dbReference type="ARBA" id="ARBA00004305"/>
    </source>
</evidence>
<name>A0A6H2A2J0_9ZZZZ</name>
<gene>
    <name evidence="10" type="ORF">MM415A04027_0002</name>
    <name evidence="9" type="ORF">MM415B00633_0061</name>
    <name evidence="8" type="ORF">TM448A04214_0002</name>
    <name evidence="11" type="ORF">TM448B04291_0001</name>
</gene>
<protein>
    <recommendedName>
        <fullName evidence="12">DNA recombination protein</fullName>
    </recommendedName>
</protein>
<dbReference type="EMBL" id="MT141760">
    <property type="protein sequence ID" value="QJA70048.1"/>
    <property type="molecule type" value="Genomic_DNA"/>
</dbReference>
<feature type="region of interest" description="Disordered" evidence="7">
    <location>
        <begin position="193"/>
        <end position="217"/>
    </location>
</feature>
<dbReference type="EMBL" id="MT145068">
    <property type="protein sequence ID" value="QJI03207.1"/>
    <property type="molecule type" value="Genomic_DNA"/>
</dbReference>
<feature type="compositionally biased region" description="Basic and acidic residues" evidence="7">
    <location>
        <begin position="271"/>
        <end position="282"/>
    </location>
</feature>
<evidence type="ECO:0000256" key="2">
    <source>
        <dbReference type="ARBA" id="ARBA00022763"/>
    </source>
</evidence>
<dbReference type="GO" id="GO:0036297">
    <property type="term" value="P:interstrand cross-link repair"/>
    <property type="evidence" value="ECO:0007669"/>
    <property type="project" value="TreeGrafter"/>
</dbReference>
<keyword evidence="6" id="KW-0234">DNA repair</keyword>
<dbReference type="GO" id="GO:0000725">
    <property type="term" value="P:recombinational repair"/>
    <property type="evidence" value="ECO:0007669"/>
    <property type="project" value="TreeGrafter"/>
</dbReference>
<evidence type="ECO:0008006" key="12">
    <source>
        <dbReference type="Google" id="ProtNLM"/>
    </source>
</evidence>
<accession>A0A6H2A2J0</accession>
<dbReference type="InterPro" id="IPR009446">
    <property type="entry name" value="Mgm101"/>
</dbReference>
<reference evidence="8" key="1">
    <citation type="submission" date="2020-03" db="EMBL/GenBank/DDBJ databases">
        <title>The deep terrestrial virosphere.</title>
        <authorList>
            <person name="Holmfeldt K."/>
            <person name="Nilsson E."/>
            <person name="Simone D."/>
            <person name="Lopez-Fernandez M."/>
            <person name="Wu X."/>
            <person name="de Brujin I."/>
            <person name="Lundin D."/>
            <person name="Andersson A."/>
            <person name="Bertilsson S."/>
            <person name="Dopson M."/>
        </authorList>
    </citation>
    <scope>NUCLEOTIDE SEQUENCE</scope>
    <source>
        <strain evidence="10">MM415A04027</strain>
        <strain evidence="9">MM415B00633</strain>
        <strain evidence="8">TM448A04214</strain>
        <strain evidence="11">TM448B04291</strain>
    </source>
</reference>
<evidence type="ECO:0000313" key="8">
    <source>
        <dbReference type="EMBL" id="QJA53949.1"/>
    </source>
</evidence>
<comment type="subcellular location">
    <subcellularLocation>
        <location evidence="1">Mitochondrion matrix</location>
    </subcellularLocation>
</comment>
<keyword evidence="3" id="KW-0809">Transit peptide</keyword>
<evidence type="ECO:0000256" key="4">
    <source>
        <dbReference type="ARBA" id="ARBA00023125"/>
    </source>
</evidence>
<dbReference type="PANTHER" id="PTHR31404">
    <property type="entry name" value="MITOCHONDRIAL GENOME MAINTENANCE PROTEIN MGM101"/>
    <property type="match status" value="1"/>
</dbReference>
<evidence type="ECO:0000313" key="9">
    <source>
        <dbReference type="EMBL" id="QJA63377.1"/>
    </source>
</evidence>
<keyword evidence="4" id="KW-0238">DNA-binding</keyword>
<keyword evidence="5" id="KW-0496">Mitochondrion</keyword>